<organism evidence="3 4">
    <name type="scientific">Azospirillum ramasamyi</name>
    <dbReference type="NCBI Taxonomy" id="682998"/>
    <lineage>
        <taxon>Bacteria</taxon>
        <taxon>Pseudomonadati</taxon>
        <taxon>Pseudomonadota</taxon>
        <taxon>Alphaproteobacteria</taxon>
        <taxon>Rhodospirillales</taxon>
        <taxon>Azospirillaceae</taxon>
        <taxon>Azospirillum</taxon>
    </lineage>
</organism>
<dbReference type="KEGG" id="azm:DM194_25055"/>
<sequence length="131" mass="14135">MRDALTDLTILIVEDEPLIAMSLEDVLSDQGAICLGPVGSIDSALEIIAANRFDIALLDINLRGQKIDPVADRLAEIGIPFIFTTGHGEDGLPKSHRHRPVIAKPYSDTTVIDTLLQCRTQSDPTSADFPG</sequence>
<evidence type="ECO:0000313" key="4">
    <source>
        <dbReference type="Proteomes" id="UP000249605"/>
    </source>
</evidence>
<dbReference type="PROSITE" id="PS50110">
    <property type="entry name" value="RESPONSE_REGULATORY"/>
    <property type="match status" value="1"/>
</dbReference>
<feature type="modified residue" description="4-aspartylphosphate" evidence="1">
    <location>
        <position position="59"/>
    </location>
</feature>
<reference evidence="3 4" key="1">
    <citation type="submission" date="2018-06" db="EMBL/GenBank/DDBJ databases">
        <title>Complete genome sequencing of Azospirillum sp. M2T2B2.</title>
        <authorList>
            <person name="Heo J."/>
            <person name="Kim S.-J."/>
            <person name="Kwon S.-W."/>
            <person name="Anandham R."/>
        </authorList>
    </citation>
    <scope>NUCLEOTIDE SEQUENCE [LARGE SCALE GENOMIC DNA]</scope>
    <source>
        <strain evidence="3 4">M2T2B2</strain>
        <plasmid evidence="3 4">unnamed4</plasmid>
    </source>
</reference>
<dbReference type="SMART" id="SM00448">
    <property type="entry name" value="REC"/>
    <property type="match status" value="1"/>
</dbReference>
<dbReference type="Pfam" id="PF00072">
    <property type="entry name" value="Response_reg"/>
    <property type="match status" value="1"/>
</dbReference>
<keyword evidence="1" id="KW-0597">Phosphoprotein</keyword>
<dbReference type="InterPro" id="IPR001789">
    <property type="entry name" value="Sig_transdc_resp-reg_receiver"/>
</dbReference>
<keyword evidence="3" id="KW-0614">Plasmid</keyword>
<accession>A0A2U9SJM4</accession>
<dbReference type="AlphaFoldDB" id="A0A2U9SJM4"/>
<dbReference type="InterPro" id="IPR011006">
    <property type="entry name" value="CheY-like_superfamily"/>
</dbReference>
<keyword evidence="4" id="KW-1185">Reference proteome</keyword>
<proteinExistence type="predicted"/>
<evidence type="ECO:0000256" key="1">
    <source>
        <dbReference type="PROSITE-ProRule" id="PRU00169"/>
    </source>
</evidence>
<dbReference type="Proteomes" id="UP000249605">
    <property type="component" value="Plasmid unnamed4"/>
</dbReference>
<dbReference type="OrthoDB" id="582170at2"/>
<evidence type="ECO:0000313" key="3">
    <source>
        <dbReference type="EMBL" id="AWU97838.1"/>
    </source>
</evidence>
<dbReference type="SUPFAM" id="SSF52172">
    <property type="entry name" value="CheY-like"/>
    <property type="match status" value="1"/>
</dbReference>
<dbReference type="GO" id="GO:0000160">
    <property type="term" value="P:phosphorelay signal transduction system"/>
    <property type="evidence" value="ECO:0007669"/>
    <property type="project" value="InterPro"/>
</dbReference>
<dbReference type="Gene3D" id="3.40.50.2300">
    <property type="match status" value="1"/>
</dbReference>
<feature type="domain" description="Response regulatory" evidence="2">
    <location>
        <begin position="9"/>
        <end position="119"/>
    </location>
</feature>
<name>A0A2U9SJM4_9PROT</name>
<dbReference type="EMBL" id="CP029834">
    <property type="protein sequence ID" value="AWU97838.1"/>
    <property type="molecule type" value="Genomic_DNA"/>
</dbReference>
<geneLocation type="plasmid" evidence="3 4">
    <name>unnamed4</name>
</geneLocation>
<protein>
    <submittedName>
        <fullName evidence="3">Response regulator</fullName>
    </submittedName>
</protein>
<gene>
    <name evidence="3" type="ORF">DM194_25055</name>
</gene>
<evidence type="ECO:0000259" key="2">
    <source>
        <dbReference type="PROSITE" id="PS50110"/>
    </source>
</evidence>